<accession>A0A150J6U2</accession>
<proteinExistence type="predicted"/>
<protein>
    <submittedName>
        <fullName evidence="1">Uncharacterized protein</fullName>
    </submittedName>
</protein>
<name>A0A150J6U2_9EURY</name>
<dbReference type="Proteomes" id="UP000075398">
    <property type="component" value="Unassembled WGS sequence"/>
</dbReference>
<organism evidence="1 2">
    <name type="scientific">Candidatus Methanofastidiosum methylothiophilum</name>
    <dbReference type="NCBI Taxonomy" id="1705564"/>
    <lineage>
        <taxon>Archaea</taxon>
        <taxon>Methanobacteriati</taxon>
        <taxon>Methanobacteriota</taxon>
        <taxon>Stenosarchaea group</taxon>
        <taxon>Candidatus Methanofastidiosia</taxon>
        <taxon>Candidatus Methanofastidiosales</taxon>
        <taxon>Candidatus Methanofastidiosaceae</taxon>
        <taxon>Candidatus Methanofastidiosum</taxon>
    </lineage>
</organism>
<dbReference type="AlphaFoldDB" id="A0A150J6U2"/>
<sequence>MNTVFEKVTTYICSNCKRITHTSEEYDIGESMCCEHCHSEGKVEW</sequence>
<dbReference type="EMBL" id="LNGC01000016">
    <property type="protein sequence ID" value="KYC52808.1"/>
    <property type="molecule type" value="Genomic_DNA"/>
</dbReference>
<gene>
    <name evidence="1" type="ORF">AMQ22_00599</name>
</gene>
<reference evidence="1 2" key="1">
    <citation type="journal article" date="2016" name="ISME J.">
        <title>Chasing the elusive Euryarchaeota class WSA2: genomes reveal a uniquely fastidious methyl-reducing methanogen.</title>
        <authorList>
            <person name="Nobu M.K."/>
            <person name="Narihiro T."/>
            <person name="Kuroda K."/>
            <person name="Mei R."/>
            <person name="Liu W.T."/>
        </authorList>
    </citation>
    <scope>NUCLEOTIDE SEQUENCE [LARGE SCALE GENOMIC DNA]</scope>
    <source>
        <strain evidence="1">U1lsi0528_Bin055</strain>
    </source>
</reference>
<evidence type="ECO:0000313" key="2">
    <source>
        <dbReference type="Proteomes" id="UP000075398"/>
    </source>
</evidence>
<evidence type="ECO:0000313" key="1">
    <source>
        <dbReference type="EMBL" id="KYC52808.1"/>
    </source>
</evidence>
<comment type="caution">
    <text evidence="1">The sequence shown here is derived from an EMBL/GenBank/DDBJ whole genome shotgun (WGS) entry which is preliminary data.</text>
</comment>